<feature type="region of interest" description="Disordered" evidence="1">
    <location>
        <begin position="1"/>
        <end position="20"/>
    </location>
</feature>
<dbReference type="EMBL" id="JAINUF010000020">
    <property type="protein sequence ID" value="KAJ8335408.1"/>
    <property type="molecule type" value="Genomic_DNA"/>
</dbReference>
<dbReference type="SUPFAM" id="SSF53098">
    <property type="entry name" value="Ribonuclease H-like"/>
    <property type="match status" value="1"/>
</dbReference>
<dbReference type="InterPro" id="IPR012337">
    <property type="entry name" value="RNaseH-like_sf"/>
</dbReference>
<feature type="domain" description="DUF5641" evidence="2">
    <location>
        <begin position="443"/>
        <end position="499"/>
    </location>
</feature>
<keyword evidence="4" id="KW-1185">Reference proteome</keyword>
<sequence length="511" mass="56878">MLRAKRTQDSSWGSPSWPPGPDHTIPRLELCAAVLAVQMYELIRDEMDIHVDAVSFYTDSRIVLGYIHNSSKRFYVYVSNRVTRIRRSTHPDQWSYVPTDQNPADHATRYLPAAQLDSKAAGTPVPVSLTHNHTEETGSPTFSPLWSPTQTLRSDLRSPLWPPGPRTLGWAHSGSKDSQAGETSATLQPDSSMLLHLSREIQPAQKAKAGAASKTRSPQVNCPTGELCDLPQAARGGCRTRRWQTCLPTDSHPEPPFTNVGLDVFGPWAIMTRRTRGGSADTRLLRSDRGTNFVGACKELGINTEDSTITAYLRSKGCSWVFNPPHASHMGGAWERLIGVARRILDAMLLQTGHTRLTHEVLSTLMAEVMAIINARPLVPGPQTPTRRQSSRQRCCSPRRWTSSQPRLETLRWRICTGSSGNMSSALQTPFGRDGEGITCLRCRGRRKWTEERPNVKAGDVVLLKDSQAHRNEWPVGVVVNALPSRDKRIRKVEIKVVKEGTPKVFFEAHL</sequence>
<dbReference type="GO" id="GO:0003676">
    <property type="term" value="F:nucleic acid binding"/>
    <property type="evidence" value="ECO:0007669"/>
    <property type="project" value="InterPro"/>
</dbReference>
<dbReference type="Pfam" id="PF05380">
    <property type="entry name" value="Peptidase_A17"/>
    <property type="match status" value="1"/>
</dbReference>
<name>A0A9Q1EAS3_SYNKA</name>
<dbReference type="PANTHER" id="PTHR47331:SF6">
    <property type="entry name" value="DOUBLECORTIN DOMAIN-CONTAINING PROTEIN"/>
    <property type="match status" value="1"/>
</dbReference>
<dbReference type="OrthoDB" id="8061911at2759"/>
<comment type="caution">
    <text evidence="3">The sequence shown here is derived from an EMBL/GenBank/DDBJ whole genome shotgun (WGS) entry which is preliminary data.</text>
</comment>
<protein>
    <recommendedName>
        <fullName evidence="2">DUF5641 domain-containing protein</fullName>
    </recommendedName>
</protein>
<gene>
    <name evidence="3" type="ORF">SKAU_G00387500</name>
</gene>
<dbReference type="PANTHER" id="PTHR47331">
    <property type="entry name" value="PHD-TYPE DOMAIN-CONTAINING PROTEIN"/>
    <property type="match status" value="1"/>
</dbReference>
<dbReference type="Pfam" id="PF18701">
    <property type="entry name" value="DUF5641"/>
    <property type="match status" value="1"/>
</dbReference>
<feature type="region of interest" description="Disordered" evidence="1">
    <location>
        <begin position="121"/>
        <end position="187"/>
    </location>
</feature>
<feature type="compositionally biased region" description="Polar residues" evidence="1">
    <location>
        <begin position="176"/>
        <end position="187"/>
    </location>
</feature>
<dbReference type="Proteomes" id="UP001152622">
    <property type="component" value="Chromosome 20"/>
</dbReference>
<accession>A0A9Q1EAS3</accession>
<evidence type="ECO:0000259" key="2">
    <source>
        <dbReference type="Pfam" id="PF18701"/>
    </source>
</evidence>
<dbReference type="AlphaFoldDB" id="A0A9Q1EAS3"/>
<reference evidence="3" key="1">
    <citation type="journal article" date="2023" name="Science">
        <title>Genome structures resolve the early diversification of teleost fishes.</title>
        <authorList>
            <person name="Parey E."/>
            <person name="Louis A."/>
            <person name="Montfort J."/>
            <person name="Bouchez O."/>
            <person name="Roques C."/>
            <person name="Iampietro C."/>
            <person name="Lluch J."/>
            <person name="Castinel A."/>
            <person name="Donnadieu C."/>
            <person name="Desvignes T."/>
            <person name="Floi Bucao C."/>
            <person name="Jouanno E."/>
            <person name="Wen M."/>
            <person name="Mejri S."/>
            <person name="Dirks R."/>
            <person name="Jansen H."/>
            <person name="Henkel C."/>
            <person name="Chen W.J."/>
            <person name="Zahm M."/>
            <person name="Cabau C."/>
            <person name="Klopp C."/>
            <person name="Thompson A.W."/>
            <person name="Robinson-Rechavi M."/>
            <person name="Braasch I."/>
            <person name="Lecointre G."/>
            <person name="Bobe J."/>
            <person name="Postlethwait J.H."/>
            <person name="Berthelot C."/>
            <person name="Roest Crollius H."/>
            <person name="Guiguen Y."/>
        </authorList>
    </citation>
    <scope>NUCLEOTIDE SEQUENCE</scope>
    <source>
        <strain evidence="3">WJC10195</strain>
    </source>
</reference>
<dbReference type="InterPro" id="IPR036397">
    <property type="entry name" value="RNaseH_sf"/>
</dbReference>
<organism evidence="3 4">
    <name type="scientific">Synaphobranchus kaupii</name>
    <name type="common">Kaup's arrowtooth eel</name>
    <dbReference type="NCBI Taxonomy" id="118154"/>
    <lineage>
        <taxon>Eukaryota</taxon>
        <taxon>Metazoa</taxon>
        <taxon>Chordata</taxon>
        <taxon>Craniata</taxon>
        <taxon>Vertebrata</taxon>
        <taxon>Euteleostomi</taxon>
        <taxon>Actinopterygii</taxon>
        <taxon>Neopterygii</taxon>
        <taxon>Teleostei</taxon>
        <taxon>Anguilliformes</taxon>
        <taxon>Synaphobranchidae</taxon>
        <taxon>Synaphobranchus</taxon>
    </lineage>
</organism>
<evidence type="ECO:0000313" key="4">
    <source>
        <dbReference type="Proteomes" id="UP001152622"/>
    </source>
</evidence>
<dbReference type="Gene3D" id="3.30.420.10">
    <property type="entry name" value="Ribonuclease H-like superfamily/Ribonuclease H"/>
    <property type="match status" value="1"/>
</dbReference>
<dbReference type="InterPro" id="IPR040676">
    <property type="entry name" value="DUF5641"/>
</dbReference>
<evidence type="ECO:0000256" key="1">
    <source>
        <dbReference type="SAM" id="MobiDB-lite"/>
    </source>
</evidence>
<feature type="compositionally biased region" description="Polar residues" evidence="1">
    <location>
        <begin position="137"/>
        <end position="153"/>
    </location>
</feature>
<dbReference type="InterPro" id="IPR008042">
    <property type="entry name" value="Retrotrans_Pao"/>
</dbReference>
<evidence type="ECO:0000313" key="3">
    <source>
        <dbReference type="EMBL" id="KAJ8335408.1"/>
    </source>
</evidence>
<proteinExistence type="predicted"/>